<dbReference type="STRING" id="91626.A0A0C9MU36"/>
<feature type="transmembrane region" description="Helical" evidence="3">
    <location>
        <begin position="441"/>
        <end position="461"/>
    </location>
</feature>
<dbReference type="GO" id="GO:0042254">
    <property type="term" value="P:ribosome biogenesis"/>
    <property type="evidence" value="ECO:0007669"/>
    <property type="project" value="InterPro"/>
</dbReference>
<name>A0A0C9MU36_9FUNG</name>
<feature type="domain" description="CCAAT-binding factor" evidence="4">
    <location>
        <begin position="371"/>
        <end position="519"/>
    </location>
</feature>
<dbReference type="Pfam" id="PF03914">
    <property type="entry name" value="CBF"/>
    <property type="match status" value="1"/>
</dbReference>
<dbReference type="AlphaFoldDB" id="A0A0C9MU36"/>
<evidence type="ECO:0000313" key="5">
    <source>
        <dbReference type="EMBL" id="GAN05618.1"/>
    </source>
</evidence>
<gene>
    <name evidence="5" type="ORF">MAM1_0096d05089</name>
</gene>
<dbReference type="InterPro" id="IPR005612">
    <property type="entry name" value="CCAAT-binding_factor"/>
</dbReference>
<dbReference type="PANTHER" id="PTHR12455:SF0">
    <property type="entry name" value="NUCLEOLAR COMPLEX PROTEIN 4 HOMOLOG"/>
    <property type="match status" value="1"/>
</dbReference>
<organism evidence="5">
    <name type="scientific">Mucor ambiguus</name>
    <dbReference type="NCBI Taxonomy" id="91626"/>
    <lineage>
        <taxon>Eukaryota</taxon>
        <taxon>Fungi</taxon>
        <taxon>Fungi incertae sedis</taxon>
        <taxon>Mucoromycota</taxon>
        <taxon>Mucoromycotina</taxon>
        <taxon>Mucoromycetes</taxon>
        <taxon>Mucorales</taxon>
        <taxon>Mucorineae</taxon>
        <taxon>Mucoraceae</taxon>
        <taxon>Mucor</taxon>
    </lineage>
</organism>
<evidence type="ECO:0000259" key="4">
    <source>
        <dbReference type="Pfam" id="PF03914"/>
    </source>
</evidence>
<keyword evidence="6" id="KW-1185">Reference proteome</keyword>
<evidence type="ECO:0000256" key="1">
    <source>
        <dbReference type="ARBA" id="ARBA00007797"/>
    </source>
</evidence>
<feature type="region of interest" description="Disordered" evidence="2">
    <location>
        <begin position="201"/>
        <end position="223"/>
    </location>
</feature>
<dbReference type="Proteomes" id="UP000053815">
    <property type="component" value="Unassembled WGS sequence"/>
</dbReference>
<feature type="region of interest" description="Disordered" evidence="2">
    <location>
        <begin position="273"/>
        <end position="305"/>
    </location>
</feature>
<keyword evidence="3" id="KW-1133">Transmembrane helix</keyword>
<dbReference type="GO" id="GO:0032040">
    <property type="term" value="C:small-subunit processome"/>
    <property type="evidence" value="ECO:0007669"/>
    <property type="project" value="TreeGrafter"/>
</dbReference>
<feature type="transmembrane region" description="Helical" evidence="3">
    <location>
        <begin position="413"/>
        <end position="435"/>
    </location>
</feature>
<reference evidence="5" key="1">
    <citation type="submission" date="2014-09" db="EMBL/GenBank/DDBJ databases">
        <title>Draft genome sequence of an oleaginous Mucoromycotina fungus Mucor ambiguus NBRC6742.</title>
        <authorList>
            <person name="Takeda I."/>
            <person name="Yamane N."/>
            <person name="Morita T."/>
            <person name="Tamano K."/>
            <person name="Machida M."/>
            <person name="Baker S."/>
            <person name="Koike H."/>
        </authorList>
    </citation>
    <scope>NUCLEOTIDE SEQUENCE</scope>
    <source>
        <strain evidence="5">NBRC 6742</strain>
    </source>
</reference>
<protein>
    <submittedName>
        <fullName evidence="5">Nucleolar complex protein</fullName>
    </submittedName>
</protein>
<dbReference type="PANTHER" id="PTHR12455">
    <property type="entry name" value="NUCLEOLAR COMPLEX PROTEIN 4"/>
    <property type="match status" value="1"/>
</dbReference>
<proteinExistence type="inferred from homology"/>
<comment type="similarity">
    <text evidence="1">Belongs to the CBF/MAK21 family.</text>
</comment>
<evidence type="ECO:0000313" key="6">
    <source>
        <dbReference type="Proteomes" id="UP000053815"/>
    </source>
</evidence>
<accession>A0A0C9MU36</accession>
<keyword evidence="3" id="KW-0812">Transmembrane</keyword>
<evidence type="ECO:0000256" key="2">
    <source>
        <dbReference type="SAM" id="MobiDB-lite"/>
    </source>
</evidence>
<sequence>MAPASKRKRGGNNSTENFKDVRQKIRTLEAGLSDKSNLNNIVEITKYTKSNNAQIAHAAIHSLNRVYTSFLMAGDLKKLKNVDESSAKAKVNAWLREQYSDYLAHVRSLLSSDEPGLQLPAFTILMNNIKSESENFMNTNGSYHFANNVYGPIVKEIIFNTNFNEHLRKEIVDKYLNVYDDLRHYFLKDAAELMEQAYEKKETAKKQKSSKKAKLSAEDTEDSDDNLGLVANNVFAILESIRTMPTEASEIDEFWTVNPSVYDIKPNNKSKKTDDLLGDEGLLSDSDMEDTEQDQPTATKTKKRKHPLLQLSVHKRGFTDCWLKLMKLPLSEEMYKKILLILHKRILPHLSEPKLLMDFLTDSYNVGGAVSLLALNGLFTLITEHNLDYPDFYTKLYSLLDRNVMHVKYRSRFFRLLELFLSSAYLPAALIAAFIKRMARLSLTAPPAASVIIIPFIYNLLKRHPTCMSLIHSNKAVEEATDPFSMDNLNPYECRAIESSLWEVQTLSQHYYANVSTLAKIFGEQFLKPKYNLEDFLDHTYATFFTTEIDRKRKKEPALAIDKPAACVWEI</sequence>
<dbReference type="InterPro" id="IPR027193">
    <property type="entry name" value="Noc4"/>
</dbReference>
<evidence type="ECO:0000256" key="3">
    <source>
        <dbReference type="SAM" id="Phobius"/>
    </source>
</evidence>
<keyword evidence="3" id="KW-0472">Membrane</keyword>
<dbReference type="EMBL" id="DF836385">
    <property type="protein sequence ID" value="GAN05618.1"/>
    <property type="molecule type" value="Genomic_DNA"/>
</dbReference>
<dbReference type="GO" id="GO:0030692">
    <property type="term" value="C:Noc4p-Nop14p complex"/>
    <property type="evidence" value="ECO:0007669"/>
    <property type="project" value="TreeGrafter"/>
</dbReference>
<dbReference type="OrthoDB" id="10263185at2759"/>